<sequence>MPGVYTSLFAGSATVATYAQSRTSVVNVISHRPVLILLKELLPPARTIRPSLLVTTHVPVFATFGCDGRALPEDCGPAPPPLSGESAGAGAEAGICGFAPGVPGTHPASVIVSASRLTVPAAAVLVINMCSLCQSSGGPVTTSPRTMVRPRPRPVASNRVLDLRQRSVARQPGGTVKV</sequence>
<name>A0A8J3L941_9ACTN</name>
<dbReference type="AlphaFoldDB" id="A0A8J3L941"/>
<dbReference type="EMBL" id="BONJ01000014">
    <property type="protein sequence ID" value="GIG14510.1"/>
    <property type="molecule type" value="Genomic_DNA"/>
</dbReference>
<reference evidence="1" key="1">
    <citation type="submission" date="2021-01" db="EMBL/GenBank/DDBJ databases">
        <title>Whole genome shotgun sequence of Catellatospora methionotrophica NBRC 14553.</title>
        <authorList>
            <person name="Komaki H."/>
            <person name="Tamura T."/>
        </authorList>
    </citation>
    <scope>NUCLEOTIDE SEQUENCE</scope>
    <source>
        <strain evidence="1">NBRC 14553</strain>
    </source>
</reference>
<protein>
    <submittedName>
        <fullName evidence="1">Uncharacterized protein</fullName>
    </submittedName>
</protein>
<evidence type="ECO:0000313" key="1">
    <source>
        <dbReference type="EMBL" id="GIG14510.1"/>
    </source>
</evidence>
<dbReference type="Proteomes" id="UP000660339">
    <property type="component" value="Unassembled WGS sequence"/>
</dbReference>
<accession>A0A8J3L941</accession>
<organism evidence="1 2">
    <name type="scientific">Catellatospora methionotrophica</name>
    <dbReference type="NCBI Taxonomy" id="121620"/>
    <lineage>
        <taxon>Bacteria</taxon>
        <taxon>Bacillati</taxon>
        <taxon>Actinomycetota</taxon>
        <taxon>Actinomycetes</taxon>
        <taxon>Micromonosporales</taxon>
        <taxon>Micromonosporaceae</taxon>
        <taxon>Catellatospora</taxon>
    </lineage>
</organism>
<comment type="caution">
    <text evidence="1">The sequence shown here is derived from an EMBL/GenBank/DDBJ whole genome shotgun (WGS) entry which is preliminary data.</text>
</comment>
<keyword evidence="2" id="KW-1185">Reference proteome</keyword>
<evidence type="ECO:0000313" key="2">
    <source>
        <dbReference type="Proteomes" id="UP000660339"/>
    </source>
</evidence>
<gene>
    <name evidence="1" type="ORF">Cme02nite_28420</name>
</gene>
<proteinExistence type="predicted"/>